<keyword evidence="3" id="KW-1185">Reference proteome</keyword>
<dbReference type="Proteomes" id="UP000436138">
    <property type="component" value="Chromosome"/>
</dbReference>
<evidence type="ECO:0000256" key="1">
    <source>
        <dbReference type="SAM" id="MobiDB-lite"/>
    </source>
</evidence>
<sequence>MLSHGRPEGLSRALGRAAVAHAAWCGVRRMITWAGQGPGGPGCGSRRPVGRRRSGTAPVGPALPFGPGERQVAAVADRIERRAIGWSA</sequence>
<reference evidence="2 3" key="1">
    <citation type="submission" date="2019-12" db="EMBL/GenBank/DDBJ databases">
        <title>Streptomyces sp. strain T44 isolated from rhizosphere soil of Broussonetia papyrifera.</title>
        <authorList>
            <person name="Mo P."/>
        </authorList>
    </citation>
    <scope>NUCLEOTIDE SEQUENCE [LARGE SCALE GENOMIC DNA]</scope>
    <source>
        <strain evidence="2 3">T44</strain>
    </source>
</reference>
<organism evidence="2 3">
    <name type="scientific">Streptomyces broussonetiae</name>
    <dbReference type="NCBI Taxonomy" id="2686304"/>
    <lineage>
        <taxon>Bacteria</taxon>
        <taxon>Bacillati</taxon>
        <taxon>Actinomycetota</taxon>
        <taxon>Actinomycetes</taxon>
        <taxon>Kitasatosporales</taxon>
        <taxon>Streptomycetaceae</taxon>
        <taxon>Streptomyces</taxon>
    </lineage>
</organism>
<proteinExistence type="predicted"/>
<evidence type="ECO:0000313" key="3">
    <source>
        <dbReference type="Proteomes" id="UP000436138"/>
    </source>
</evidence>
<dbReference type="KEGG" id="sbro:GQF42_09220"/>
<evidence type="ECO:0000313" key="2">
    <source>
        <dbReference type="EMBL" id="QHA03423.1"/>
    </source>
</evidence>
<gene>
    <name evidence="2" type="ORF">GQF42_09220</name>
</gene>
<dbReference type="RefSeq" id="WP_158919158.1">
    <property type="nucleotide sequence ID" value="NZ_CP047020.1"/>
</dbReference>
<feature type="region of interest" description="Disordered" evidence="1">
    <location>
        <begin position="35"/>
        <end position="65"/>
    </location>
</feature>
<dbReference type="AlphaFoldDB" id="A0A6I6MSV0"/>
<name>A0A6I6MSV0_9ACTN</name>
<dbReference type="EMBL" id="CP047020">
    <property type="protein sequence ID" value="QHA03423.1"/>
    <property type="molecule type" value="Genomic_DNA"/>
</dbReference>
<accession>A0A6I6MSV0</accession>
<protein>
    <submittedName>
        <fullName evidence="2">Uncharacterized protein</fullName>
    </submittedName>
</protein>